<dbReference type="NCBIfam" id="TIGR04183">
    <property type="entry name" value="Por_Secre_tail"/>
    <property type="match status" value="1"/>
</dbReference>
<dbReference type="PROSITE" id="PS50215">
    <property type="entry name" value="ADAM_MEPRO"/>
    <property type="match status" value="1"/>
</dbReference>
<dbReference type="GO" id="GO:0004222">
    <property type="term" value="F:metalloendopeptidase activity"/>
    <property type="evidence" value="ECO:0007669"/>
    <property type="project" value="InterPro"/>
</dbReference>
<name>A0A4U5TPH4_9FLAO</name>
<accession>A0A4U5TPH4</accession>
<dbReference type="EMBL" id="SWMU01000003">
    <property type="protein sequence ID" value="TKS55873.1"/>
    <property type="molecule type" value="Genomic_DNA"/>
</dbReference>
<dbReference type="PROSITE" id="PS51829">
    <property type="entry name" value="P_HOMO_B"/>
    <property type="match status" value="1"/>
</dbReference>
<proteinExistence type="predicted"/>
<dbReference type="InterPro" id="IPR026444">
    <property type="entry name" value="Secre_tail"/>
</dbReference>
<evidence type="ECO:0000256" key="1">
    <source>
        <dbReference type="ARBA" id="ARBA00022670"/>
    </source>
</evidence>
<evidence type="ECO:0000259" key="5">
    <source>
        <dbReference type="PROSITE" id="PS51829"/>
    </source>
</evidence>
<dbReference type="Pfam" id="PF01483">
    <property type="entry name" value="P_proprotein"/>
    <property type="match status" value="1"/>
</dbReference>
<keyword evidence="1" id="KW-0645">Protease</keyword>
<keyword evidence="3" id="KW-0378">Hydrolase</keyword>
<sequence length="891" mass="97374">MRNVILAITIILSTIAYSQSNHWSLKNINAIDNEDLVYYETQVSDFSVFQLNEQSLKNTLLQAPMRFEKDNSNVLIEIPYAQNKFGVFEMFEVQTLHPDLATNYPMIKSYLGKHRGDNSDRVRVTVTPHGVYAKIFSSKGSVYINPYTRNGGFYKVFNMKDATFPQFTCDFENQAENQAMEAMGYSPETDELTIEDSTFRTYRFACATTAEYSLYHINQAGVSSGTTTQQKAAVLSAMTVSLDRVNGILENEIAVNLQFIPNIDNIIFLDPATDPYSDTNSTGVILGEHNAFLPPFIGDNNYDIGHVLTTIGGGVAFLNSLCNDSIKAGGVSGSSVPVGDGIDLTFAHEIGHQFGAPHTFNNPCNGNRSDNSVYEIGSGVTIMSYAGICNPNVIGDNLDHYHSSSLIQMFNRMTTTNCAQTANIANTPPSVTPGADYLIPRRTAFVLEAQASDPDGDFLTYTWEQFDNQIATQPPSSSTSVGPMFRGFAPTTSPSRYFPRMETLLNNQLQTTWEVLPNVARDMDFVVTVRDNNPLGGQSEQDLVSLSVVAGTGPFKVTSQDQDGIVWNLGDTETITWDVAGTDANGVDAAEVDILVSTNGGISFDQVLLANTPNDGSEDITVPAGIVGSNCRLMVRASDNIFFALNEKFFNINATCQFAEETSNTSIPDGSGFVGPSPGTPGESTISMSQDDIVSSLSVQVQLSHTNFQDIDIELEGPGGQVVKLWSRDLCNTEEINLTFDDGGIPLYVSNCDDTLTGFFEPVESLSAFEGTETDGTWTLRVTDFFIGNTGTIEYWALDICSATTLDNQIFEQDFFSVYPNPATDVLNIDFVDSSNANIQLIDLNGRLIRQTSKNNNNNTFSLGVSDLNTGIYFVKVIQNGSELVKKVIVK</sequence>
<reference evidence="6 7" key="1">
    <citation type="submission" date="2019-04" db="EMBL/GenBank/DDBJ databases">
        <title>Psychroflexus halotolerans sp. nov., isolated from a marine solar saltern.</title>
        <authorList>
            <person name="Feng X."/>
        </authorList>
    </citation>
    <scope>NUCLEOTIDE SEQUENCE [LARGE SCALE GENOMIC DNA]</scope>
    <source>
        <strain evidence="6 7">WDS2C27</strain>
    </source>
</reference>
<evidence type="ECO:0000256" key="3">
    <source>
        <dbReference type="ARBA" id="ARBA00022801"/>
    </source>
</evidence>
<dbReference type="Proteomes" id="UP000306552">
    <property type="component" value="Unassembled WGS sequence"/>
</dbReference>
<dbReference type="AlphaFoldDB" id="A0A4U5TPH4"/>
<gene>
    <name evidence="6" type="ORF">FCN74_07520</name>
</gene>
<keyword evidence="7" id="KW-1185">Reference proteome</keyword>
<evidence type="ECO:0000256" key="2">
    <source>
        <dbReference type="ARBA" id="ARBA00022729"/>
    </source>
</evidence>
<dbReference type="InterPro" id="IPR008979">
    <property type="entry name" value="Galactose-bd-like_sf"/>
</dbReference>
<feature type="domain" description="P/Homo B" evidence="5">
    <location>
        <begin position="644"/>
        <end position="807"/>
    </location>
</feature>
<dbReference type="Gene3D" id="3.40.390.10">
    <property type="entry name" value="Collagenase (Catalytic Domain)"/>
    <property type="match status" value="1"/>
</dbReference>
<dbReference type="Gene3D" id="2.60.40.10">
    <property type="entry name" value="Immunoglobulins"/>
    <property type="match status" value="1"/>
</dbReference>
<evidence type="ECO:0000313" key="7">
    <source>
        <dbReference type="Proteomes" id="UP000306552"/>
    </source>
</evidence>
<feature type="domain" description="Peptidase M12B" evidence="4">
    <location>
        <begin position="314"/>
        <end position="410"/>
    </location>
</feature>
<keyword evidence="2" id="KW-0732">Signal</keyword>
<dbReference type="InterPro" id="IPR013783">
    <property type="entry name" value="Ig-like_fold"/>
</dbReference>
<dbReference type="InterPro" id="IPR002884">
    <property type="entry name" value="P_dom"/>
</dbReference>
<dbReference type="RefSeq" id="WP_138931988.1">
    <property type="nucleotide sequence ID" value="NZ_SWMU01000003.1"/>
</dbReference>
<comment type="caution">
    <text evidence="6">The sequence shown here is derived from an EMBL/GenBank/DDBJ whole genome shotgun (WGS) entry which is preliminary data.</text>
</comment>
<evidence type="ECO:0000259" key="4">
    <source>
        <dbReference type="PROSITE" id="PS50215"/>
    </source>
</evidence>
<dbReference type="Gene3D" id="2.60.120.260">
    <property type="entry name" value="Galactose-binding domain-like"/>
    <property type="match status" value="1"/>
</dbReference>
<organism evidence="6 7">
    <name type="scientific">Mesohalobacter halotolerans</name>
    <dbReference type="NCBI Taxonomy" id="1883405"/>
    <lineage>
        <taxon>Bacteria</taxon>
        <taxon>Pseudomonadati</taxon>
        <taxon>Bacteroidota</taxon>
        <taxon>Flavobacteriia</taxon>
        <taxon>Flavobacteriales</taxon>
        <taxon>Flavobacteriaceae</taxon>
        <taxon>Mesohalobacter</taxon>
    </lineage>
</organism>
<dbReference type="Pfam" id="PF18962">
    <property type="entry name" value="Por_Secre_tail"/>
    <property type="match status" value="1"/>
</dbReference>
<dbReference type="OrthoDB" id="9792152at2"/>
<dbReference type="InterPro" id="IPR001590">
    <property type="entry name" value="Peptidase_M12B"/>
</dbReference>
<dbReference type="InterPro" id="IPR024079">
    <property type="entry name" value="MetalloPept_cat_dom_sf"/>
</dbReference>
<dbReference type="GO" id="GO:0004252">
    <property type="term" value="F:serine-type endopeptidase activity"/>
    <property type="evidence" value="ECO:0007669"/>
    <property type="project" value="InterPro"/>
</dbReference>
<dbReference type="GO" id="GO:0006508">
    <property type="term" value="P:proteolysis"/>
    <property type="evidence" value="ECO:0007669"/>
    <property type="project" value="UniProtKB-KW"/>
</dbReference>
<protein>
    <submittedName>
        <fullName evidence="6">T9SS type A sorting domain-containing protein</fullName>
    </submittedName>
</protein>
<dbReference type="Pfam" id="PF13583">
    <property type="entry name" value="Reprolysin_4"/>
    <property type="match status" value="1"/>
</dbReference>
<dbReference type="SUPFAM" id="SSF49785">
    <property type="entry name" value="Galactose-binding domain-like"/>
    <property type="match status" value="1"/>
</dbReference>
<dbReference type="SUPFAM" id="SSF55486">
    <property type="entry name" value="Metalloproteases ('zincins'), catalytic domain"/>
    <property type="match status" value="1"/>
</dbReference>
<evidence type="ECO:0000313" key="6">
    <source>
        <dbReference type="EMBL" id="TKS55873.1"/>
    </source>
</evidence>